<accession>A0ABT9AJ93</accession>
<name>A0ABT9AJ93_9BACT</name>
<evidence type="ECO:0000313" key="1">
    <source>
        <dbReference type="EMBL" id="MDO7849942.1"/>
    </source>
</evidence>
<reference evidence="1" key="1">
    <citation type="submission" date="2023-07" db="EMBL/GenBank/DDBJ databases">
        <authorList>
            <person name="Kim M.K."/>
        </authorList>
    </citation>
    <scope>NUCLEOTIDE SEQUENCE</scope>
    <source>
        <strain evidence="1">M29</strain>
    </source>
</reference>
<proteinExistence type="predicted"/>
<sequence length="85" mass="9643">MAKTRQSPENLTDEQVLKEFVRRFECDGAVLIYLDSATEFGFGRWRNNQGKGWVDNLFQRVKQDAYMPSDSSGFEGGTAVCLSNK</sequence>
<dbReference type="RefSeq" id="WP_305014601.1">
    <property type="nucleotide sequence ID" value="NZ_JAUQSX010000026.1"/>
</dbReference>
<comment type="caution">
    <text evidence="1">The sequence shown here is derived from an EMBL/GenBank/DDBJ whole genome shotgun (WGS) entry which is preliminary data.</text>
</comment>
<dbReference type="Proteomes" id="UP001167796">
    <property type="component" value="Unassembled WGS sequence"/>
</dbReference>
<dbReference type="EMBL" id="JAUQSX010000026">
    <property type="protein sequence ID" value="MDO7849942.1"/>
    <property type="molecule type" value="Genomic_DNA"/>
</dbReference>
<gene>
    <name evidence="1" type="ORF">Q5H92_26520</name>
</gene>
<evidence type="ECO:0000313" key="2">
    <source>
        <dbReference type="Proteomes" id="UP001167796"/>
    </source>
</evidence>
<organism evidence="1 2">
    <name type="scientific">Hymenobacter mellowenesis</name>
    <dbReference type="NCBI Taxonomy" id="3063995"/>
    <lineage>
        <taxon>Bacteria</taxon>
        <taxon>Pseudomonadati</taxon>
        <taxon>Bacteroidota</taxon>
        <taxon>Cytophagia</taxon>
        <taxon>Cytophagales</taxon>
        <taxon>Hymenobacteraceae</taxon>
        <taxon>Hymenobacter</taxon>
    </lineage>
</organism>
<protein>
    <submittedName>
        <fullName evidence="1">Uncharacterized protein</fullName>
    </submittedName>
</protein>
<keyword evidence="2" id="KW-1185">Reference proteome</keyword>